<evidence type="ECO:0000313" key="3">
    <source>
        <dbReference type="Proteomes" id="UP000321580"/>
    </source>
</evidence>
<dbReference type="EMBL" id="VOOR01000001">
    <property type="protein sequence ID" value="TXB70240.1"/>
    <property type="molecule type" value="Genomic_DNA"/>
</dbReference>
<name>A0A5C6S6X4_9BACT</name>
<comment type="caution">
    <text evidence="2">The sequence shown here is derived from an EMBL/GenBank/DDBJ whole genome shotgun (WGS) entry which is preliminary data.</text>
</comment>
<dbReference type="AlphaFoldDB" id="A0A5C6S6X4"/>
<evidence type="ECO:0008006" key="4">
    <source>
        <dbReference type="Google" id="ProtNLM"/>
    </source>
</evidence>
<dbReference type="OrthoDB" id="9886036at2"/>
<keyword evidence="3" id="KW-1185">Reference proteome</keyword>
<feature type="signal peptide" evidence="1">
    <location>
        <begin position="1"/>
        <end position="21"/>
    </location>
</feature>
<proteinExistence type="predicted"/>
<reference evidence="2 3" key="1">
    <citation type="submission" date="2019-08" db="EMBL/GenBank/DDBJ databases">
        <title>Genome of Phaeodactylibacter luteus.</title>
        <authorList>
            <person name="Bowman J.P."/>
        </authorList>
    </citation>
    <scope>NUCLEOTIDE SEQUENCE [LARGE SCALE GENOMIC DNA]</scope>
    <source>
        <strain evidence="2 3">KCTC 42180</strain>
    </source>
</reference>
<evidence type="ECO:0000313" key="2">
    <source>
        <dbReference type="EMBL" id="TXB70240.1"/>
    </source>
</evidence>
<protein>
    <recommendedName>
        <fullName evidence="4">DUF3558 domain-containing protein</fullName>
    </recommendedName>
</protein>
<feature type="chain" id="PRO_5022837970" description="DUF3558 domain-containing protein" evidence="1">
    <location>
        <begin position="22"/>
        <end position="169"/>
    </location>
</feature>
<gene>
    <name evidence="2" type="ORF">FRY97_00610</name>
</gene>
<dbReference type="RefSeq" id="WP_147165472.1">
    <property type="nucleotide sequence ID" value="NZ_VOOR01000001.1"/>
</dbReference>
<sequence length="169" mass="18202">MRAIDRPLGFFFALVTAFSLAACGAPQGAAELPDACSLISIDEIKNIVQEPVRNAVPVKAGVGEQSACRFVMPARTELGTLHLFLLPARTAEEVATDWQERYAGHPFSSMPGSKGSMAWFETDNQTVPPTLIAAFQEATLVIAGCRQANAQSLAYQIMLNQGWEASQSE</sequence>
<dbReference type="Proteomes" id="UP000321580">
    <property type="component" value="Unassembled WGS sequence"/>
</dbReference>
<evidence type="ECO:0000256" key="1">
    <source>
        <dbReference type="SAM" id="SignalP"/>
    </source>
</evidence>
<dbReference type="PROSITE" id="PS51257">
    <property type="entry name" value="PROKAR_LIPOPROTEIN"/>
    <property type="match status" value="1"/>
</dbReference>
<keyword evidence="1" id="KW-0732">Signal</keyword>
<organism evidence="2 3">
    <name type="scientific">Phaeodactylibacter luteus</name>
    <dbReference type="NCBI Taxonomy" id="1564516"/>
    <lineage>
        <taxon>Bacteria</taxon>
        <taxon>Pseudomonadati</taxon>
        <taxon>Bacteroidota</taxon>
        <taxon>Saprospiria</taxon>
        <taxon>Saprospirales</taxon>
        <taxon>Haliscomenobacteraceae</taxon>
        <taxon>Phaeodactylibacter</taxon>
    </lineage>
</organism>
<accession>A0A5C6S6X4</accession>